<keyword evidence="1" id="KW-0472">Membrane</keyword>
<organism evidence="2 3">
    <name type="scientific">Globodera pallida</name>
    <name type="common">Potato cyst nematode worm</name>
    <name type="synonym">Heterodera pallida</name>
    <dbReference type="NCBI Taxonomy" id="36090"/>
    <lineage>
        <taxon>Eukaryota</taxon>
        <taxon>Metazoa</taxon>
        <taxon>Ecdysozoa</taxon>
        <taxon>Nematoda</taxon>
        <taxon>Chromadorea</taxon>
        <taxon>Rhabditida</taxon>
        <taxon>Tylenchina</taxon>
        <taxon>Tylenchomorpha</taxon>
        <taxon>Tylenchoidea</taxon>
        <taxon>Heteroderidae</taxon>
        <taxon>Heteroderinae</taxon>
        <taxon>Globodera</taxon>
    </lineage>
</organism>
<proteinExistence type="predicted"/>
<reference evidence="3" key="2">
    <citation type="submission" date="2016-06" db="UniProtKB">
        <authorList>
            <consortium name="WormBaseParasite"/>
        </authorList>
    </citation>
    <scope>IDENTIFICATION</scope>
</reference>
<sequence>MHRFFKQYFGPFILRREVKALSWVFFLLYICVSFYGCANMRVDISPKTNTFGPTMYSIGRVSTNLWLWEYQSFLNDFPEVNYERDFYKRFYLRNFFSQFDYQQNGQDHGRRCGRTAVHQGVHLPDQLLRTGLLG</sequence>
<evidence type="ECO:0000313" key="2">
    <source>
        <dbReference type="Proteomes" id="UP000050741"/>
    </source>
</evidence>
<dbReference type="AlphaFoldDB" id="A0A183CPX2"/>
<dbReference type="Proteomes" id="UP000050741">
    <property type="component" value="Unassembled WGS sequence"/>
</dbReference>
<keyword evidence="1" id="KW-1133">Transmembrane helix</keyword>
<keyword evidence="1" id="KW-0812">Transmembrane</keyword>
<name>A0A183CPX2_GLOPA</name>
<dbReference type="GO" id="GO:0006897">
    <property type="term" value="P:endocytosis"/>
    <property type="evidence" value="ECO:0007669"/>
    <property type="project" value="TreeGrafter"/>
</dbReference>
<keyword evidence="2" id="KW-1185">Reference proteome</keyword>
<dbReference type="PANTHER" id="PTHR10796:SF185">
    <property type="entry name" value="SSD DOMAIN-CONTAINING PROTEIN"/>
    <property type="match status" value="1"/>
</dbReference>
<dbReference type="WBParaSite" id="GPLIN_001493000">
    <property type="protein sequence ID" value="GPLIN_001493000"/>
    <property type="gene ID" value="GPLIN_001493000"/>
</dbReference>
<dbReference type="GO" id="GO:0030659">
    <property type="term" value="C:cytoplasmic vesicle membrane"/>
    <property type="evidence" value="ECO:0007669"/>
    <property type="project" value="TreeGrafter"/>
</dbReference>
<evidence type="ECO:0000313" key="3">
    <source>
        <dbReference type="WBParaSite" id="GPLIN_001493000"/>
    </source>
</evidence>
<evidence type="ECO:0000256" key="1">
    <source>
        <dbReference type="SAM" id="Phobius"/>
    </source>
</evidence>
<accession>A0A183CPX2</accession>
<reference evidence="2" key="1">
    <citation type="submission" date="2014-05" db="EMBL/GenBank/DDBJ databases">
        <title>The genome and life-stage specific transcriptomes of Globodera pallida elucidate key aspects of plant parasitism by a cyst nematode.</title>
        <authorList>
            <person name="Cotton J.A."/>
            <person name="Lilley C.J."/>
            <person name="Jones L.M."/>
            <person name="Kikuchi T."/>
            <person name="Reid A.J."/>
            <person name="Thorpe P."/>
            <person name="Tsai I.J."/>
            <person name="Beasley H."/>
            <person name="Blok V."/>
            <person name="Cock P.J.A."/>
            <person name="Van den Akker S.E."/>
            <person name="Holroyd N."/>
            <person name="Hunt M."/>
            <person name="Mantelin S."/>
            <person name="Naghra H."/>
            <person name="Pain A."/>
            <person name="Palomares-Rius J.E."/>
            <person name="Zarowiecki M."/>
            <person name="Berriman M."/>
            <person name="Jones J.T."/>
            <person name="Urwin P.E."/>
        </authorList>
    </citation>
    <scope>NUCLEOTIDE SEQUENCE [LARGE SCALE GENOMIC DNA]</scope>
    <source>
        <strain evidence="2">Lindley</strain>
    </source>
</reference>
<dbReference type="PANTHER" id="PTHR10796">
    <property type="entry name" value="PATCHED-RELATED"/>
    <property type="match status" value="1"/>
</dbReference>
<protein>
    <submittedName>
        <fullName evidence="3">Outer membrane protein assembly factor BamD</fullName>
    </submittedName>
</protein>
<feature type="transmembrane region" description="Helical" evidence="1">
    <location>
        <begin position="20"/>
        <end position="38"/>
    </location>
</feature>
<dbReference type="GO" id="GO:0018996">
    <property type="term" value="P:molting cycle, collagen and cuticulin-based cuticle"/>
    <property type="evidence" value="ECO:0007669"/>
    <property type="project" value="TreeGrafter"/>
</dbReference>
<dbReference type="GO" id="GO:0005886">
    <property type="term" value="C:plasma membrane"/>
    <property type="evidence" value="ECO:0007669"/>
    <property type="project" value="TreeGrafter"/>
</dbReference>
<dbReference type="InterPro" id="IPR051697">
    <property type="entry name" value="Patched_domain-protein"/>
</dbReference>